<sequence length="577" mass="62334">MMPTYDFSDEEEAARSDREGQQWLELHSYTSASAEFRGGDVDRMSARAINMLIEFEVTSQAVYEKKYRRPIWPGEQSGVTIGIGYDVGYASKAQLHADWDGQIPAEMVDALEEAVGVKGPAAKALADKLATTVDVPWAAAHFVFVKKTLPRWIDTVDGALPNTNELSGHSFGALVSLTYNRGASYSKAGDRYKEMRNIKAHMTSRNYGSIPNEIQSMKRLWPNSAGLRKRRDREAQLFQEGLEGFRFAGIMTAGDPIQSAEAMFRDAVETVARNAAQTDGRRYLFPNGVGAFDFSLTLAPDKGLSVVVGIKESTTTTPASSAGGQQSVLGHGTANLLHPQFSYEVVGRVIVDGQKYTLLNQFDEHSGGQLLFVQPAIGRAALLVADTIIDATALVSIPEAARSSLISMLGLSVVVQEGQLGDDAEHADAVRAQISQKIYDKALYHDGKLYSGDAPGTSGGVLACAWAVNYVVKDAIGKPVGGGLSTSKMYEVLAARHKRVDLADAQPGNIIISPTTGGVTGHVGIVGTRAGTSLNSTRIYSNSSSQKYFIQNYSFGSWKTKYDGLGLDTWCYEILDV</sequence>
<keyword evidence="4" id="KW-1185">Reference proteome</keyword>
<dbReference type="InterPro" id="IPR023346">
    <property type="entry name" value="Lysozyme-like_dom_sf"/>
</dbReference>
<name>A0A4Q0M658_9HYPH</name>
<dbReference type="GO" id="GO:0003796">
    <property type="term" value="F:lysozyme activity"/>
    <property type="evidence" value="ECO:0007669"/>
    <property type="project" value="InterPro"/>
</dbReference>
<dbReference type="Gene3D" id="1.10.530.40">
    <property type="match status" value="1"/>
</dbReference>
<dbReference type="SUPFAM" id="SSF53955">
    <property type="entry name" value="Lysozyme-like"/>
    <property type="match status" value="1"/>
</dbReference>
<dbReference type="CDD" id="cd16904">
    <property type="entry name" value="pesticin_lyz-like"/>
    <property type="match status" value="1"/>
</dbReference>
<comment type="caution">
    <text evidence="3">The sequence shown here is derived from an EMBL/GenBank/DDBJ whole genome shotgun (WGS) entry which is preliminary data.</text>
</comment>
<dbReference type="EMBL" id="RYFI01000027">
    <property type="protein sequence ID" value="RXF68229.1"/>
    <property type="molecule type" value="Genomic_DNA"/>
</dbReference>
<dbReference type="AlphaFoldDB" id="A0A4Q0M658"/>
<organism evidence="3 4">
    <name type="scientific">Hansschlegelia zhihuaiae</name>
    <dbReference type="NCBI Taxonomy" id="405005"/>
    <lineage>
        <taxon>Bacteria</taxon>
        <taxon>Pseudomonadati</taxon>
        <taxon>Pseudomonadota</taxon>
        <taxon>Alphaproteobacteria</taxon>
        <taxon>Hyphomicrobiales</taxon>
        <taxon>Methylopilaceae</taxon>
        <taxon>Hansschlegelia</taxon>
    </lineage>
</organism>
<evidence type="ECO:0000256" key="1">
    <source>
        <dbReference type="ARBA" id="ARBA00022529"/>
    </source>
</evidence>
<keyword evidence="1" id="KW-0929">Antimicrobial</keyword>
<accession>A0A4Q0M658</accession>
<evidence type="ECO:0000313" key="4">
    <source>
        <dbReference type="Proteomes" id="UP000289708"/>
    </source>
</evidence>
<keyword evidence="2" id="KW-0081">Bacteriolytic enzyme</keyword>
<proteinExistence type="predicted"/>
<evidence type="ECO:0000313" key="3">
    <source>
        <dbReference type="EMBL" id="RXF68229.1"/>
    </source>
</evidence>
<evidence type="ECO:0000256" key="2">
    <source>
        <dbReference type="ARBA" id="ARBA00022638"/>
    </source>
</evidence>
<dbReference type="InterPro" id="IPR023347">
    <property type="entry name" value="Lysozyme_dom_sf"/>
</dbReference>
<reference evidence="3 4" key="1">
    <citation type="submission" date="2018-12" db="EMBL/GenBank/DDBJ databases">
        <title>bacterium Hansschlegelia zhihuaiae S113.</title>
        <authorList>
            <person name="He J."/>
        </authorList>
    </citation>
    <scope>NUCLEOTIDE SEQUENCE [LARGE SCALE GENOMIC DNA]</scope>
    <source>
        <strain evidence="3 4">S 113</strain>
    </source>
</reference>
<dbReference type="GO" id="GO:0031640">
    <property type="term" value="P:killing of cells of another organism"/>
    <property type="evidence" value="ECO:0007669"/>
    <property type="project" value="UniProtKB-KW"/>
</dbReference>
<dbReference type="GO" id="GO:0042742">
    <property type="term" value="P:defense response to bacterium"/>
    <property type="evidence" value="ECO:0007669"/>
    <property type="project" value="UniProtKB-KW"/>
</dbReference>
<protein>
    <submittedName>
        <fullName evidence="3">Uncharacterized protein</fullName>
    </submittedName>
</protein>
<dbReference type="Gene3D" id="3.90.1720.10">
    <property type="entry name" value="endopeptidase domain like (from Nostoc punctiforme)"/>
    <property type="match status" value="1"/>
</dbReference>
<gene>
    <name evidence="3" type="ORF">EK403_20205</name>
</gene>
<dbReference type="Proteomes" id="UP000289708">
    <property type="component" value="Unassembled WGS sequence"/>
</dbReference>
<dbReference type="RefSeq" id="WP_128779265.1">
    <property type="nucleotide sequence ID" value="NZ_RYFI01000027.1"/>
</dbReference>
<dbReference type="OrthoDB" id="7323510at2"/>